<organism evidence="8 9">
    <name type="scientific">Amycolatopsis albispora</name>
    <dbReference type="NCBI Taxonomy" id="1804986"/>
    <lineage>
        <taxon>Bacteria</taxon>
        <taxon>Bacillati</taxon>
        <taxon>Actinomycetota</taxon>
        <taxon>Actinomycetes</taxon>
        <taxon>Pseudonocardiales</taxon>
        <taxon>Pseudonocardiaceae</taxon>
        <taxon>Amycolatopsis</taxon>
    </lineage>
</organism>
<dbReference type="InterPro" id="IPR046531">
    <property type="entry name" value="DUF6596"/>
</dbReference>
<gene>
    <name evidence="8" type="ORF">A4R43_31045</name>
</gene>
<feature type="domain" description="RNA polymerase sigma-70 region 2" evidence="5">
    <location>
        <begin position="17"/>
        <end position="79"/>
    </location>
</feature>
<evidence type="ECO:0000256" key="4">
    <source>
        <dbReference type="ARBA" id="ARBA00023163"/>
    </source>
</evidence>
<evidence type="ECO:0000259" key="5">
    <source>
        <dbReference type="Pfam" id="PF04542"/>
    </source>
</evidence>
<evidence type="ECO:0000256" key="2">
    <source>
        <dbReference type="ARBA" id="ARBA00023015"/>
    </source>
</evidence>
<dbReference type="SUPFAM" id="SSF88946">
    <property type="entry name" value="Sigma2 domain of RNA polymerase sigma factors"/>
    <property type="match status" value="1"/>
</dbReference>
<dbReference type="RefSeq" id="WP_113695400.1">
    <property type="nucleotide sequence ID" value="NZ_CP015163.1"/>
</dbReference>
<dbReference type="GO" id="GO:0003677">
    <property type="term" value="F:DNA binding"/>
    <property type="evidence" value="ECO:0007669"/>
    <property type="project" value="InterPro"/>
</dbReference>
<dbReference type="InterPro" id="IPR013325">
    <property type="entry name" value="RNA_pol_sigma_r2"/>
</dbReference>
<evidence type="ECO:0000256" key="1">
    <source>
        <dbReference type="ARBA" id="ARBA00010641"/>
    </source>
</evidence>
<dbReference type="Proteomes" id="UP000250434">
    <property type="component" value="Chromosome"/>
</dbReference>
<dbReference type="Pfam" id="PF20239">
    <property type="entry name" value="DUF6596"/>
    <property type="match status" value="1"/>
</dbReference>
<evidence type="ECO:0000259" key="6">
    <source>
        <dbReference type="Pfam" id="PF08281"/>
    </source>
</evidence>
<dbReference type="InterPro" id="IPR007627">
    <property type="entry name" value="RNA_pol_sigma70_r2"/>
</dbReference>
<dbReference type="InterPro" id="IPR013324">
    <property type="entry name" value="RNA_pol_sigma_r3/r4-like"/>
</dbReference>
<dbReference type="KEGG" id="aab:A4R43_31045"/>
<feature type="domain" description="DUF6596" evidence="7">
    <location>
        <begin position="172"/>
        <end position="273"/>
    </location>
</feature>
<evidence type="ECO:0000313" key="8">
    <source>
        <dbReference type="EMBL" id="AXB46350.1"/>
    </source>
</evidence>
<keyword evidence="2" id="KW-0805">Transcription regulation</keyword>
<sequence length="400" mass="43352">MSGAAGVVEHLFRHSAGQITATLARTLGPARLDLAEEAVADAIEQALRTWPHHGVPDNARGWLFRAARNRAIDLIRREDSLRAKLPLLLDRLEEPAGADDELTMMVLCCHPELPVPAQVALTLKTVGGLGVGEIAAALLDKPATVAQRLVRAKRWLAGKSFALPPGEAIESRVDSVLAVLYLLFNEGYQASGGQDAIRGELCGEAIRLGRLVLADPRTDTPRARALLALMLLQASRLPARVDADGDLLLLSEQDRSRWDHTMITEGTRVFATACTGPELSAYHVEAAIAVCHTTPETDWPRVVGLYDQLLELRPSPVGRLNRAIALAMAEGPRAGIAELELLEDEPKLAAYPLLPAALGALWLQAGEPEKAARYYRAALALPGSEPQHRFLRRRLAICET</sequence>
<dbReference type="PANTHER" id="PTHR47756">
    <property type="entry name" value="BLL6612 PROTEIN-RELATED"/>
    <property type="match status" value="1"/>
</dbReference>
<dbReference type="Pfam" id="PF08281">
    <property type="entry name" value="Sigma70_r4_2"/>
    <property type="match status" value="1"/>
</dbReference>
<reference evidence="8 9" key="1">
    <citation type="submission" date="2016-04" db="EMBL/GenBank/DDBJ databases">
        <title>Complete genome sequence and analysis of deep-sea sediment isolate, Amycolatopsis sp. WP1.</title>
        <authorList>
            <person name="Wang H."/>
            <person name="Chen S."/>
            <person name="Wu Q."/>
        </authorList>
    </citation>
    <scope>NUCLEOTIDE SEQUENCE [LARGE SCALE GENOMIC DNA]</scope>
    <source>
        <strain evidence="8 9">WP1</strain>
    </source>
</reference>
<dbReference type="GO" id="GO:0006352">
    <property type="term" value="P:DNA-templated transcription initiation"/>
    <property type="evidence" value="ECO:0007669"/>
    <property type="project" value="InterPro"/>
</dbReference>
<protein>
    <submittedName>
        <fullName evidence="8">RNA polymerase subunit sigma-70</fullName>
    </submittedName>
</protein>
<accession>A0A344LE76</accession>
<dbReference type="SUPFAM" id="SSF88659">
    <property type="entry name" value="Sigma3 and sigma4 domains of RNA polymerase sigma factors"/>
    <property type="match status" value="1"/>
</dbReference>
<dbReference type="OrthoDB" id="9780299at2"/>
<keyword evidence="9" id="KW-1185">Reference proteome</keyword>
<evidence type="ECO:0000256" key="3">
    <source>
        <dbReference type="ARBA" id="ARBA00023082"/>
    </source>
</evidence>
<evidence type="ECO:0000259" key="7">
    <source>
        <dbReference type="Pfam" id="PF20239"/>
    </source>
</evidence>
<dbReference type="GO" id="GO:0016987">
    <property type="term" value="F:sigma factor activity"/>
    <property type="evidence" value="ECO:0007669"/>
    <property type="project" value="UniProtKB-KW"/>
</dbReference>
<dbReference type="EMBL" id="CP015163">
    <property type="protein sequence ID" value="AXB46350.1"/>
    <property type="molecule type" value="Genomic_DNA"/>
</dbReference>
<proteinExistence type="inferred from homology"/>
<dbReference type="Pfam" id="PF04542">
    <property type="entry name" value="Sigma70_r2"/>
    <property type="match status" value="1"/>
</dbReference>
<evidence type="ECO:0000313" key="9">
    <source>
        <dbReference type="Proteomes" id="UP000250434"/>
    </source>
</evidence>
<name>A0A344LE76_9PSEU</name>
<dbReference type="InterPro" id="IPR013249">
    <property type="entry name" value="RNA_pol_sigma70_r4_t2"/>
</dbReference>
<feature type="domain" description="RNA polymerase sigma factor 70 region 4 type 2" evidence="6">
    <location>
        <begin position="104"/>
        <end position="156"/>
    </location>
</feature>
<comment type="similarity">
    <text evidence="1">Belongs to the sigma-70 factor family. ECF subfamily.</text>
</comment>
<dbReference type="PANTHER" id="PTHR47756:SF2">
    <property type="entry name" value="BLL6612 PROTEIN"/>
    <property type="match status" value="1"/>
</dbReference>
<keyword evidence="4" id="KW-0804">Transcription</keyword>
<keyword evidence="3" id="KW-0731">Sigma factor</keyword>
<dbReference type="Gene3D" id="1.10.1740.10">
    <property type="match status" value="1"/>
</dbReference>
<dbReference type="AlphaFoldDB" id="A0A344LE76"/>